<dbReference type="EMBL" id="JARBJD010000008">
    <property type="protein sequence ID" value="KAK2963100.1"/>
    <property type="molecule type" value="Genomic_DNA"/>
</dbReference>
<proteinExistence type="predicted"/>
<keyword evidence="2" id="KW-1133">Transmembrane helix</keyword>
<dbReference type="InterPro" id="IPR011050">
    <property type="entry name" value="Pectin_lyase_fold/virulence"/>
</dbReference>
<dbReference type="InterPro" id="IPR050167">
    <property type="entry name" value="Ser_Thr_protein_kinase"/>
</dbReference>
<dbReference type="SUPFAM" id="SSF56112">
    <property type="entry name" value="Protein kinase-like (PK-like)"/>
    <property type="match status" value="1"/>
</dbReference>
<protein>
    <recommendedName>
        <fullName evidence="3">Protein kinase domain-containing protein</fullName>
    </recommendedName>
</protein>
<dbReference type="InterPro" id="IPR001245">
    <property type="entry name" value="Ser-Thr/Tyr_kinase_cat_dom"/>
</dbReference>
<dbReference type="Proteomes" id="UP001281761">
    <property type="component" value="Unassembled WGS sequence"/>
</dbReference>
<evidence type="ECO:0000313" key="5">
    <source>
        <dbReference type="Proteomes" id="UP001281761"/>
    </source>
</evidence>
<reference evidence="4 5" key="1">
    <citation type="journal article" date="2022" name="bioRxiv">
        <title>Genomics of Preaxostyla Flagellates Illuminates Evolutionary Transitions and the Path Towards Mitochondrial Loss.</title>
        <authorList>
            <person name="Novak L.V.F."/>
            <person name="Treitli S.C."/>
            <person name="Pyrih J."/>
            <person name="Halakuc P."/>
            <person name="Pipaliya S.V."/>
            <person name="Vacek V."/>
            <person name="Brzon O."/>
            <person name="Soukal P."/>
            <person name="Eme L."/>
            <person name="Dacks J.B."/>
            <person name="Karnkowska A."/>
            <person name="Elias M."/>
            <person name="Hampl V."/>
        </authorList>
    </citation>
    <scope>NUCLEOTIDE SEQUENCE [LARGE SCALE GENOMIC DNA]</scope>
    <source>
        <strain evidence="4">NAU3</strain>
        <tissue evidence="4">Gut</tissue>
    </source>
</reference>
<evidence type="ECO:0000313" key="4">
    <source>
        <dbReference type="EMBL" id="KAK2963100.1"/>
    </source>
</evidence>
<dbReference type="InterPro" id="IPR000719">
    <property type="entry name" value="Prot_kinase_dom"/>
</dbReference>
<evidence type="ECO:0000256" key="1">
    <source>
        <dbReference type="SAM" id="MobiDB-lite"/>
    </source>
</evidence>
<dbReference type="PROSITE" id="PS50011">
    <property type="entry name" value="PROTEIN_KINASE_DOM"/>
    <property type="match status" value="1"/>
</dbReference>
<keyword evidence="2" id="KW-0472">Membrane</keyword>
<dbReference type="Pfam" id="PF07714">
    <property type="entry name" value="PK_Tyr_Ser-Thr"/>
    <property type="match status" value="1"/>
</dbReference>
<dbReference type="InterPro" id="IPR011009">
    <property type="entry name" value="Kinase-like_dom_sf"/>
</dbReference>
<keyword evidence="5" id="KW-1185">Reference proteome</keyword>
<comment type="caution">
    <text evidence="4">The sequence shown here is derived from an EMBL/GenBank/DDBJ whole genome shotgun (WGS) entry which is preliminary data.</text>
</comment>
<dbReference type="SUPFAM" id="SSF51126">
    <property type="entry name" value="Pectin lyase-like"/>
    <property type="match status" value="1"/>
</dbReference>
<sequence>MLGCVVSLTSSHLSGSTIRDVNTGGSVLCSNSSFSSLLPSPYTHPDTNANPSITLPDGSAGVFKDDAAYSYSASDGNSDSSITFSHCPFLGDNTPTSTRPLVFDNYLGRISVISCSFSGVDYTGSKEGGAVSIVQSSEGGHVQVQGSNFTNIKSNSNGAGMCVNTKKSATIVDCCFKQCGPRATGYSSLAGGGLILDGSDVNSLFTISGLNFESCCAKTFGGGISMNSAGTVDISGLCFTACYLDEGSYGGGLHLELYPTAAVSLTRSDFIDCSSPGSGGGLYFEAECDVTLTALHFLRCTSEGDWSTTGGGFYCKLDKTVTLALRECSFVECSSTFTGAAFEVYGFEHCEIVDCLVKECVSGATGAVHLQQQANHQASISLTRVAFINNSVGTNTKYFEDEGVPIETTTFVDLAVNNFRRESIPTFSIADCSSTCGTDNIGMHVRVDHLGTKSYDRQYDDAFENFGPVLAEKAEVGLNHKTRKIELEMKAIVPTQSQKVEVTVQKEGNTTDIVGEIELVNGKGTLTSTSLNLEFSTKYTITSIVGIVPSSSSSTVSNRITIPEAEWTFRLARTPSFVSFTTPEQPPLLKDATSHLIKADDRIVVIFLHFDKAVEGSFDIVVEEGGKDVRITVEMNTSAKTGESAEIIVVGDGKVLTHDTTYTVKSFSPTQGKEATTTPAWMIETISFDIPKSSYNPKKSMSPEMKALLSWVIPLVASLLVAGVVTSVVIVLCRRRLKKKNAEPAQKEMESEESIEVEKVEAIDGGHTNEIVGAEGMSHSAFVSSSDHSTEVNKSQNKAQSVIHDAVEVMGCDGNFAITTTLMKDTLYNVIHKDRGEFGKRAIGIQIVNGLKAVVEKGKRSDLLTRLSSHWILLDKDGSVQLKLQLTPEEAEQEAARLQQEAQPTLEGAPVDSQNRMDNQVENSKAGMDGLRWRAPEVVAAEGGNGGAGIDGSKAAVFSLGLVLWEIETGQVPFGELDAVNAQRQSGTGVGPKMDTLKNEEFVSLIHRCLSVDPKHRPTLSEIGEFLSSHPEESHFMSNGDVSHSDL</sequence>
<name>A0ABQ9YH58_9EUKA</name>
<evidence type="ECO:0000256" key="2">
    <source>
        <dbReference type="SAM" id="Phobius"/>
    </source>
</evidence>
<feature type="region of interest" description="Disordered" evidence="1">
    <location>
        <begin position="891"/>
        <end position="914"/>
    </location>
</feature>
<dbReference type="Gene3D" id="1.10.510.10">
    <property type="entry name" value="Transferase(Phosphotransferase) domain 1"/>
    <property type="match status" value="1"/>
</dbReference>
<accession>A0ABQ9YH58</accession>
<organism evidence="4 5">
    <name type="scientific">Blattamonas nauphoetae</name>
    <dbReference type="NCBI Taxonomy" id="2049346"/>
    <lineage>
        <taxon>Eukaryota</taxon>
        <taxon>Metamonada</taxon>
        <taxon>Preaxostyla</taxon>
        <taxon>Oxymonadida</taxon>
        <taxon>Blattamonas</taxon>
    </lineage>
</organism>
<dbReference type="PANTHER" id="PTHR23257">
    <property type="entry name" value="SERINE-THREONINE PROTEIN KINASE"/>
    <property type="match status" value="1"/>
</dbReference>
<feature type="transmembrane region" description="Helical" evidence="2">
    <location>
        <begin position="708"/>
        <end position="733"/>
    </location>
</feature>
<feature type="domain" description="Protein kinase" evidence="3">
    <location>
        <begin position="714"/>
        <end position="1033"/>
    </location>
</feature>
<keyword evidence="2" id="KW-0812">Transmembrane</keyword>
<evidence type="ECO:0000259" key="3">
    <source>
        <dbReference type="PROSITE" id="PS50011"/>
    </source>
</evidence>
<gene>
    <name evidence="4" type="ORF">BLNAU_2123</name>
</gene>
<dbReference type="SMART" id="SM00220">
    <property type="entry name" value="S_TKc"/>
    <property type="match status" value="1"/>
</dbReference>